<dbReference type="InterPro" id="IPR013149">
    <property type="entry name" value="ADH-like_C"/>
</dbReference>
<evidence type="ECO:0000313" key="5">
    <source>
        <dbReference type="EMBL" id="MBD0415557.1"/>
    </source>
</evidence>
<protein>
    <submittedName>
        <fullName evidence="5">Alcohol dehydrogenase catalytic domain-containing protein</fullName>
    </submittedName>
</protein>
<accession>A0A8J6U8B8</accession>
<dbReference type="InterPro" id="IPR050129">
    <property type="entry name" value="Zn_alcohol_dh"/>
</dbReference>
<dbReference type="RefSeq" id="WP_188164962.1">
    <property type="nucleotide sequence ID" value="NZ_JACVVX010000003.1"/>
</dbReference>
<proteinExistence type="predicted"/>
<feature type="region of interest" description="Disordered" evidence="2">
    <location>
        <begin position="336"/>
        <end position="372"/>
    </location>
</feature>
<reference evidence="5" key="1">
    <citation type="submission" date="2020-09" db="EMBL/GenBank/DDBJ databases">
        <title>Genome seq and assembly of Tianweitania sp.</title>
        <authorList>
            <person name="Chhetri G."/>
        </authorList>
    </citation>
    <scope>NUCLEOTIDE SEQUENCE</scope>
    <source>
        <strain evidence="5">Rool2</strain>
    </source>
</reference>
<dbReference type="Gene3D" id="3.90.180.10">
    <property type="entry name" value="Medium-chain alcohol dehydrogenases, catalytic domain"/>
    <property type="match status" value="1"/>
</dbReference>
<evidence type="ECO:0000259" key="3">
    <source>
        <dbReference type="Pfam" id="PF00107"/>
    </source>
</evidence>
<keyword evidence="6" id="KW-1185">Reference proteome</keyword>
<dbReference type="SUPFAM" id="SSF50129">
    <property type="entry name" value="GroES-like"/>
    <property type="match status" value="1"/>
</dbReference>
<evidence type="ECO:0000256" key="2">
    <source>
        <dbReference type="SAM" id="MobiDB-lite"/>
    </source>
</evidence>
<feature type="domain" description="Alcohol dehydrogenase-like C-terminal" evidence="3">
    <location>
        <begin position="175"/>
        <end position="294"/>
    </location>
</feature>
<feature type="domain" description="Alcohol dehydrogenase-like N-terminal" evidence="4">
    <location>
        <begin position="25"/>
        <end position="131"/>
    </location>
</feature>
<dbReference type="PANTHER" id="PTHR43401:SF2">
    <property type="entry name" value="L-THREONINE 3-DEHYDROGENASE"/>
    <property type="match status" value="1"/>
</dbReference>
<evidence type="ECO:0000259" key="4">
    <source>
        <dbReference type="Pfam" id="PF08240"/>
    </source>
</evidence>
<feature type="compositionally biased region" description="Polar residues" evidence="2">
    <location>
        <begin position="339"/>
        <end position="358"/>
    </location>
</feature>
<organism evidence="5 6">
    <name type="scientific">Oryzicola mucosus</name>
    <dbReference type="NCBI Taxonomy" id="2767425"/>
    <lineage>
        <taxon>Bacteria</taxon>
        <taxon>Pseudomonadati</taxon>
        <taxon>Pseudomonadota</taxon>
        <taxon>Alphaproteobacteria</taxon>
        <taxon>Hyphomicrobiales</taxon>
        <taxon>Phyllobacteriaceae</taxon>
        <taxon>Oryzicola</taxon>
    </lineage>
</organism>
<evidence type="ECO:0000313" key="6">
    <source>
        <dbReference type="Proteomes" id="UP000643405"/>
    </source>
</evidence>
<name>A0A8J6U8B8_9HYPH</name>
<dbReference type="PANTHER" id="PTHR43401">
    <property type="entry name" value="L-THREONINE 3-DEHYDROGENASE"/>
    <property type="match status" value="1"/>
</dbReference>
<dbReference type="InterPro" id="IPR013154">
    <property type="entry name" value="ADH-like_N"/>
</dbReference>
<evidence type="ECO:0000256" key="1">
    <source>
        <dbReference type="ARBA" id="ARBA00023002"/>
    </source>
</evidence>
<dbReference type="Proteomes" id="UP000643405">
    <property type="component" value="Unassembled WGS sequence"/>
</dbReference>
<dbReference type="SUPFAM" id="SSF51735">
    <property type="entry name" value="NAD(P)-binding Rossmann-fold domains"/>
    <property type="match status" value="1"/>
</dbReference>
<dbReference type="AlphaFoldDB" id="A0A8J6U8B8"/>
<dbReference type="Pfam" id="PF00107">
    <property type="entry name" value="ADH_zinc_N"/>
    <property type="match status" value="1"/>
</dbReference>
<dbReference type="EMBL" id="JACVVX010000003">
    <property type="protein sequence ID" value="MBD0415557.1"/>
    <property type="molecule type" value="Genomic_DNA"/>
</dbReference>
<comment type="caution">
    <text evidence="5">The sequence shown here is derived from an EMBL/GenBank/DDBJ whole genome shotgun (WGS) entry which is preliminary data.</text>
</comment>
<dbReference type="Pfam" id="PF08240">
    <property type="entry name" value="ADH_N"/>
    <property type="match status" value="1"/>
</dbReference>
<keyword evidence="1" id="KW-0560">Oxidoreductase</keyword>
<dbReference type="InterPro" id="IPR036291">
    <property type="entry name" value="NAD(P)-bd_dom_sf"/>
</dbReference>
<dbReference type="Gene3D" id="3.40.50.720">
    <property type="entry name" value="NAD(P)-binding Rossmann-like Domain"/>
    <property type="match status" value="1"/>
</dbReference>
<dbReference type="InterPro" id="IPR011032">
    <property type="entry name" value="GroES-like_sf"/>
</dbReference>
<gene>
    <name evidence="5" type="ORF">ICI42_12880</name>
</gene>
<dbReference type="GO" id="GO:0016491">
    <property type="term" value="F:oxidoreductase activity"/>
    <property type="evidence" value="ECO:0007669"/>
    <property type="project" value="UniProtKB-KW"/>
</dbReference>
<sequence length="372" mass="38324">MKAVRLYDALDLRVEEVDAPSDVPPGHVLLRVEAAGICGSDLHNYRTGQWITRRPSTAGHELSGAVAALGEGVEGFALGDRVVADSRVWCGACPACLSGRSNICEKLGFVGEVCDGGFAEAVVLPARLLVKHDPSLPARVAAMAEPLAVALHAVRRLSAPAGEPVLVAGCGTIGGLCALLLAKLHDGPVLLSDLNTARARMVAELVGGTVVALKADAVAEALGPHARLRFAIDATGHVGAIDATLKLLAGGGALALVGISHGKLDLDPNLLVERETALLGCHAFNGELPETVAMLPELAPALLAVSETLSSLDDIPAAYDRLLKGEAARLKTLVDLSEDSSGSEMHRSPSVSLTSSRYPKSASPEPISGIST</sequence>